<keyword evidence="3" id="KW-1185">Reference proteome</keyword>
<feature type="non-terminal residue" evidence="2">
    <location>
        <position position="79"/>
    </location>
</feature>
<reference evidence="2 3" key="1">
    <citation type="submission" date="2020-09" db="EMBL/GenBank/DDBJ databases">
        <title>De no assembly of potato wild relative species, Solanum commersonii.</title>
        <authorList>
            <person name="Cho K."/>
        </authorList>
    </citation>
    <scope>NUCLEOTIDE SEQUENCE [LARGE SCALE GENOMIC DNA]</scope>
    <source>
        <strain evidence="2">LZ3.2</strain>
        <tissue evidence="2">Leaf</tissue>
    </source>
</reference>
<accession>A0A9J5ZGB7</accession>
<feature type="region of interest" description="Disordered" evidence="1">
    <location>
        <begin position="1"/>
        <end position="24"/>
    </location>
</feature>
<dbReference type="AlphaFoldDB" id="A0A9J5ZGB7"/>
<evidence type="ECO:0000256" key="1">
    <source>
        <dbReference type="SAM" id="MobiDB-lite"/>
    </source>
</evidence>
<comment type="caution">
    <text evidence="2">The sequence shown here is derived from an EMBL/GenBank/DDBJ whole genome shotgun (WGS) entry which is preliminary data.</text>
</comment>
<evidence type="ECO:0000313" key="3">
    <source>
        <dbReference type="Proteomes" id="UP000824120"/>
    </source>
</evidence>
<sequence>MEDKEKGDIEGNGERSNGIFPFNAKKGSVVPKEKKHVSTMIGEKPANAAPYLVVSPVLSIALHTEIRPIMSSKKHMIYS</sequence>
<proteinExistence type="predicted"/>
<gene>
    <name evidence="2" type="ORF">H5410_021151</name>
</gene>
<name>A0A9J5ZGB7_SOLCO</name>
<feature type="compositionally biased region" description="Basic and acidic residues" evidence="1">
    <location>
        <begin position="1"/>
        <end position="13"/>
    </location>
</feature>
<organism evidence="2 3">
    <name type="scientific">Solanum commersonii</name>
    <name type="common">Commerson's wild potato</name>
    <name type="synonym">Commerson's nightshade</name>
    <dbReference type="NCBI Taxonomy" id="4109"/>
    <lineage>
        <taxon>Eukaryota</taxon>
        <taxon>Viridiplantae</taxon>
        <taxon>Streptophyta</taxon>
        <taxon>Embryophyta</taxon>
        <taxon>Tracheophyta</taxon>
        <taxon>Spermatophyta</taxon>
        <taxon>Magnoliopsida</taxon>
        <taxon>eudicotyledons</taxon>
        <taxon>Gunneridae</taxon>
        <taxon>Pentapetalae</taxon>
        <taxon>asterids</taxon>
        <taxon>lamiids</taxon>
        <taxon>Solanales</taxon>
        <taxon>Solanaceae</taxon>
        <taxon>Solanoideae</taxon>
        <taxon>Solaneae</taxon>
        <taxon>Solanum</taxon>
    </lineage>
</organism>
<dbReference type="EMBL" id="JACXVP010000004">
    <property type="protein sequence ID" value="KAG5609870.1"/>
    <property type="molecule type" value="Genomic_DNA"/>
</dbReference>
<dbReference type="Proteomes" id="UP000824120">
    <property type="component" value="Chromosome 4"/>
</dbReference>
<protein>
    <submittedName>
        <fullName evidence="2">Uncharacterized protein</fullName>
    </submittedName>
</protein>
<evidence type="ECO:0000313" key="2">
    <source>
        <dbReference type="EMBL" id="KAG5609870.1"/>
    </source>
</evidence>